<dbReference type="EMBL" id="JAVHJL010000009">
    <property type="protein sequence ID" value="KAK6497541.1"/>
    <property type="molecule type" value="Genomic_DNA"/>
</dbReference>
<sequence>MKPSSLLTLTTLLLTTSTTAAPTTSGPRLLIDALLYGLPNCIRRCVESSLDAGGCNEDKEQVIVCLCEPKAQVKMLAPVTECVREKSCNVDVFEAQKKAVHSCQVLGYM</sequence>
<dbReference type="InterPro" id="IPR008427">
    <property type="entry name" value="Extracellular_membr_CFEM_dom"/>
</dbReference>
<evidence type="ECO:0000256" key="1">
    <source>
        <dbReference type="ARBA" id="ARBA00004589"/>
    </source>
</evidence>
<accession>A0AAV9VWY9</accession>
<evidence type="ECO:0000256" key="5">
    <source>
        <dbReference type="ARBA" id="ARBA00022622"/>
    </source>
</evidence>
<comment type="caution">
    <text evidence="11">The sequence shown here is derived from an EMBL/GenBank/DDBJ whole genome shotgun (WGS) entry which is preliminary data.</text>
</comment>
<comment type="subcellular location">
    <subcellularLocation>
        <location evidence="1">Membrane</location>
        <topology evidence="1">Lipid-anchor</topology>
        <topology evidence="1">GPI-anchor</topology>
    </subcellularLocation>
    <subcellularLocation>
        <location evidence="2">Secreted</location>
    </subcellularLocation>
</comment>
<keyword evidence="5" id="KW-0336">GPI-anchor</keyword>
<evidence type="ECO:0000256" key="6">
    <source>
        <dbReference type="ARBA" id="ARBA00022729"/>
    </source>
</evidence>
<reference evidence="11 12" key="1">
    <citation type="submission" date="2023-08" db="EMBL/GenBank/DDBJ databases">
        <authorList>
            <person name="Palmer J.M."/>
        </authorList>
    </citation>
    <scope>NUCLEOTIDE SEQUENCE [LARGE SCALE GENOMIC DNA]</scope>
    <source>
        <strain evidence="11 12">TWF481</strain>
    </source>
</reference>
<keyword evidence="7" id="KW-1015">Disulfide bond</keyword>
<dbReference type="Pfam" id="PF05730">
    <property type="entry name" value="CFEM"/>
    <property type="match status" value="1"/>
</dbReference>
<evidence type="ECO:0000259" key="10">
    <source>
        <dbReference type="Pfam" id="PF05730"/>
    </source>
</evidence>
<organism evidence="11 12">
    <name type="scientific">Arthrobotrys musiformis</name>
    <dbReference type="NCBI Taxonomy" id="47236"/>
    <lineage>
        <taxon>Eukaryota</taxon>
        <taxon>Fungi</taxon>
        <taxon>Dikarya</taxon>
        <taxon>Ascomycota</taxon>
        <taxon>Pezizomycotina</taxon>
        <taxon>Orbiliomycetes</taxon>
        <taxon>Orbiliales</taxon>
        <taxon>Orbiliaceae</taxon>
        <taxon>Arthrobotrys</taxon>
    </lineage>
</organism>
<evidence type="ECO:0000256" key="4">
    <source>
        <dbReference type="ARBA" id="ARBA00022525"/>
    </source>
</evidence>
<evidence type="ECO:0000256" key="9">
    <source>
        <dbReference type="SAM" id="SignalP"/>
    </source>
</evidence>
<keyword evidence="5" id="KW-0325">Glycoprotein</keyword>
<dbReference type="AlphaFoldDB" id="A0AAV9VWY9"/>
<evidence type="ECO:0000313" key="11">
    <source>
        <dbReference type="EMBL" id="KAK6497541.1"/>
    </source>
</evidence>
<evidence type="ECO:0000256" key="7">
    <source>
        <dbReference type="ARBA" id="ARBA00023157"/>
    </source>
</evidence>
<protein>
    <recommendedName>
        <fullName evidence="10">CFEM domain-containing protein</fullName>
    </recommendedName>
</protein>
<feature type="signal peptide" evidence="9">
    <location>
        <begin position="1"/>
        <end position="20"/>
    </location>
</feature>
<keyword evidence="8" id="KW-0449">Lipoprotein</keyword>
<keyword evidence="6 9" id="KW-0732">Signal</keyword>
<dbReference type="GO" id="GO:0005576">
    <property type="term" value="C:extracellular region"/>
    <property type="evidence" value="ECO:0007669"/>
    <property type="project" value="UniProtKB-SubCell"/>
</dbReference>
<dbReference type="Proteomes" id="UP001370758">
    <property type="component" value="Unassembled WGS sequence"/>
</dbReference>
<keyword evidence="12" id="KW-1185">Reference proteome</keyword>
<evidence type="ECO:0000256" key="8">
    <source>
        <dbReference type="ARBA" id="ARBA00023288"/>
    </source>
</evidence>
<evidence type="ECO:0000313" key="12">
    <source>
        <dbReference type="Proteomes" id="UP001370758"/>
    </source>
</evidence>
<feature type="chain" id="PRO_5043653807" description="CFEM domain-containing protein" evidence="9">
    <location>
        <begin position="21"/>
        <end position="109"/>
    </location>
</feature>
<evidence type="ECO:0000256" key="3">
    <source>
        <dbReference type="ARBA" id="ARBA00010031"/>
    </source>
</evidence>
<evidence type="ECO:0000256" key="2">
    <source>
        <dbReference type="ARBA" id="ARBA00004613"/>
    </source>
</evidence>
<keyword evidence="5" id="KW-0472">Membrane</keyword>
<dbReference type="GO" id="GO:0098552">
    <property type="term" value="C:side of membrane"/>
    <property type="evidence" value="ECO:0007669"/>
    <property type="project" value="UniProtKB-KW"/>
</dbReference>
<feature type="domain" description="CFEM" evidence="10">
    <location>
        <begin position="37"/>
        <end position="103"/>
    </location>
</feature>
<keyword evidence="4" id="KW-0964">Secreted</keyword>
<name>A0AAV9VWY9_9PEZI</name>
<proteinExistence type="inferred from homology"/>
<gene>
    <name evidence="11" type="ORF">TWF481_011946</name>
</gene>
<comment type="similarity">
    <text evidence="3">Belongs to the RBT5 family.</text>
</comment>